<protein>
    <submittedName>
        <fullName evidence="2">PIR protein</fullName>
    </submittedName>
</protein>
<dbReference type="Proteomes" id="UP000243200">
    <property type="component" value="Unassembled WGS sequence"/>
</dbReference>
<dbReference type="VEuPathDB" id="PlasmoDB:POWCR01_000150700"/>
<feature type="region of interest" description="Disordered" evidence="1">
    <location>
        <begin position="256"/>
        <end position="282"/>
    </location>
</feature>
<name>A0A1C3KIX1_PLAOA</name>
<dbReference type="VEuPathDB" id="PlasmoDB:PocGH01_00144500"/>
<dbReference type="EMBL" id="FLRJ01000500">
    <property type="protein sequence ID" value="SBT73771.1"/>
    <property type="molecule type" value="Genomic_DNA"/>
</dbReference>
<gene>
    <name evidence="2" type="primary">PowCR01_000150700</name>
    <name evidence="2" type="ORF">POWCR01_000150700</name>
</gene>
<dbReference type="InterPro" id="IPR008780">
    <property type="entry name" value="Plasmodium_Vir"/>
</dbReference>
<dbReference type="AlphaFoldDB" id="A0A1C3KIX1"/>
<sequence>MDKNRVDQFFDKWHERVYMKILYNDLMSLPLYIMYKNFSSNYSYTSSRDDLCSHFIQESTPDFGEFRKVCRTVEETLNNLDSEIYNELDKCKPIEYLSYFIYDKIKNIPTSNKFETFYETLPSLLISYEKVMNCNIIKFDTNKDEFYKKYELYFRSEIIHWIKLKYETYFHLDKDFCKKYLKECFQFYNQNIKDNYCKKFEHYNKELTKFSNNFNETLKFLKEKEIDITEEEIHIDHKTGCPSDERKDSVEEQVLNQAQPGQQMVHVSDNPNPESVSIRSPNADTNITAGTVSGTLIGISLLSLLFWKFTPLGSSIQHKIWDKGSNYNLEHQNDEVILDTSNNEDIYSYDNKYNIQYHSV</sequence>
<organism evidence="2 3">
    <name type="scientific">Plasmodium ovale</name>
    <name type="common">malaria parasite P. ovale</name>
    <dbReference type="NCBI Taxonomy" id="36330"/>
    <lineage>
        <taxon>Eukaryota</taxon>
        <taxon>Sar</taxon>
        <taxon>Alveolata</taxon>
        <taxon>Apicomplexa</taxon>
        <taxon>Aconoidasida</taxon>
        <taxon>Haemosporida</taxon>
        <taxon>Plasmodiidae</taxon>
        <taxon>Plasmodium</taxon>
        <taxon>Plasmodium (Plasmodium)</taxon>
    </lineage>
</organism>
<reference evidence="2 3" key="1">
    <citation type="submission" date="2016-06" db="EMBL/GenBank/DDBJ databases">
        <authorList>
            <consortium name="Pathogen Informatics"/>
        </authorList>
    </citation>
    <scope>NUCLEOTIDE SEQUENCE [LARGE SCALE GENOMIC DNA]</scope>
</reference>
<accession>A0A1C3KIX1</accession>
<evidence type="ECO:0000256" key="1">
    <source>
        <dbReference type="SAM" id="MobiDB-lite"/>
    </source>
</evidence>
<dbReference type="OrthoDB" id="10320228at2759"/>
<dbReference type="Pfam" id="PF05795">
    <property type="entry name" value="Plasmodium_Vir"/>
    <property type="match status" value="1"/>
</dbReference>
<proteinExistence type="predicted"/>
<evidence type="ECO:0000313" key="2">
    <source>
        <dbReference type="EMBL" id="SBT73771.1"/>
    </source>
</evidence>
<evidence type="ECO:0000313" key="3">
    <source>
        <dbReference type="Proteomes" id="UP000243200"/>
    </source>
</evidence>
<feature type="compositionally biased region" description="Polar residues" evidence="1">
    <location>
        <begin position="269"/>
        <end position="282"/>
    </location>
</feature>